<dbReference type="InterPro" id="IPR002477">
    <property type="entry name" value="Peptidoglycan-bd-like"/>
</dbReference>
<dbReference type="InterPro" id="IPR036365">
    <property type="entry name" value="PGBD-like_sf"/>
</dbReference>
<evidence type="ECO:0000313" key="5">
    <source>
        <dbReference type="Proteomes" id="UP000637359"/>
    </source>
</evidence>
<sequence>MRITRSTIAILFLITYFFTYSPQVFASELKVDSSNMEVGNVAQEPLDEELDVELSTVDIEFQENEEILETGTNKDATSDEVESVGDEELDTEVNDKSHENTKQETTTDSLIEESSNKDLLSNTEEEKIPGLYLKKGMFHESVIELKKDLEKLGFIKWKSQPNDYFGPSTEEALINLQNYYGLEPSGQTDIETLNKISEILSLPYQNGKRDKSIITLKVNLGILGYVKWKNQPTDFYGKQTENAIMAFQSDNNLPSSGIADPRTILKLEELANAPLKRGMYRQDVIDLKKKLEKLGFVKWKNEPNDFFGSSTDSVLKDFQQYYDVRVTGIADEETLKLVEQILSSPLQEGRSSKDAIKLKKDLETLGYVQWKNSPNEYYGASTKEAVKKFQKSYSLPESGIADAKTLNKIAAILKTTNSIGNRHKDNIQLKKDLELLGFVSWKNPPNDYFGVSTEQAVKSFQKHYGLAVNGIADKFTLDKIEEIKNSSLRIGQRHKDVIQLKKNLEILGYVKWKNSPNNYYGKETAWAVKKFQKENNLPTSGIVDEITLTIYKKATKSIVKIFLDPGHGGKDSGGVGIGLKEKDVVLDIALKTSSYLTNGYLGVDVKLSRTTDQFIELVDRSQIANSWGADYFVSLHTNALNGTAEGFETYIYNGKISKEEKDRQADIHNYILKRIEVKDRGMKQANFSVLRNTNMPAILIEYMFIDNAVENRLLKSASYRDYLAKITADAIANSYGLKRR</sequence>
<proteinExistence type="predicted"/>
<keyword evidence="5" id="KW-1185">Reference proteome</keyword>
<dbReference type="Gene3D" id="1.10.101.10">
    <property type="entry name" value="PGBD-like superfamily/PGBD"/>
    <property type="match status" value="6"/>
</dbReference>
<dbReference type="GO" id="GO:0009253">
    <property type="term" value="P:peptidoglycan catabolic process"/>
    <property type="evidence" value="ECO:0007669"/>
    <property type="project" value="InterPro"/>
</dbReference>
<accession>A0A923L3A7</accession>
<feature type="compositionally biased region" description="Polar residues" evidence="2">
    <location>
        <begin position="103"/>
        <end position="121"/>
    </location>
</feature>
<dbReference type="SUPFAM" id="SSF53187">
    <property type="entry name" value="Zn-dependent exopeptidases"/>
    <property type="match status" value="1"/>
</dbReference>
<dbReference type="GO" id="GO:0008745">
    <property type="term" value="F:N-acetylmuramoyl-L-alanine amidase activity"/>
    <property type="evidence" value="ECO:0007669"/>
    <property type="project" value="InterPro"/>
</dbReference>
<dbReference type="AlphaFoldDB" id="A0A923L3A7"/>
<feature type="compositionally biased region" description="Basic and acidic residues" evidence="2">
    <location>
        <begin position="93"/>
        <end position="102"/>
    </location>
</feature>
<evidence type="ECO:0000256" key="1">
    <source>
        <dbReference type="ARBA" id="ARBA00022801"/>
    </source>
</evidence>
<feature type="domain" description="MurNAc-LAA" evidence="3">
    <location>
        <begin position="621"/>
        <end position="732"/>
    </location>
</feature>
<dbReference type="InterPro" id="IPR002508">
    <property type="entry name" value="MurNAc-LAA_cat"/>
</dbReference>
<evidence type="ECO:0000313" key="4">
    <source>
        <dbReference type="EMBL" id="MBC5635702.1"/>
    </source>
</evidence>
<dbReference type="SMART" id="SM00646">
    <property type="entry name" value="Ami_3"/>
    <property type="match status" value="1"/>
</dbReference>
<reference evidence="4" key="1">
    <citation type="submission" date="2020-08" db="EMBL/GenBank/DDBJ databases">
        <title>Genome public.</title>
        <authorList>
            <person name="Liu C."/>
            <person name="Sun Q."/>
        </authorList>
    </citation>
    <scope>NUCLEOTIDE SEQUENCE</scope>
    <source>
        <strain evidence="4">BX22</strain>
    </source>
</reference>
<dbReference type="Pfam" id="PF01471">
    <property type="entry name" value="PG_binding_1"/>
    <property type="match status" value="6"/>
</dbReference>
<dbReference type="InterPro" id="IPR036366">
    <property type="entry name" value="PGBDSf"/>
</dbReference>
<dbReference type="EMBL" id="JACOOL010000001">
    <property type="protein sequence ID" value="MBC5635702.1"/>
    <property type="molecule type" value="Genomic_DNA"/>
</dbReference>
<dbReference type="Pfam" id="PF01520">
    <property type="entry name" value="Amidase_3"/>
    <property type="match status" value="1"/>
</dbReference>
<organism evidence="4 5">
    <name type="scientific">Ornithinibacillus hominis</name>
    <dbReference type="NCBI Taxonomy" id="2763055"/>
    <lineage>
        <taxon>Bacteria</taxon>
        <taxon>Bacillati</taxon>
        <taxon>Bacillota</taxon>
        <taxon>Bacilli</taxon>
        <taxon>Bacillales</taxon>
        <taxon>Bacillaceae</taxon>
        <taxon>Ornithinibacillus</taxon>
    </lineage>
</organism>
<dbReference type="SUPFAM" id="SSF47090">
    <property type="entry name" value="PGBD-like"/>
    <property type="match status" value="6"/>
</dbReference>
<dbReference type="RefSeq" id="WP_186868390.1">
    <property type="nucleotide sequence ID" value="NZ_JACOOL010000001.1"/>
</dbReference>
<evidence type="ECO:0000256" key="2">
    <source>
        <dbReference type="SAM" id="MobiDB-lite"/>
    </source>
</evidence>
<dbReference type="GO" id="GO:0030288">
    <property type="term" value="C:outer membrane-bounded periplasmic space"/>
    <property type="evidence" value="ECO:0007669"/>
    <property type="project" value="TreeGrafter"/>
</dbReference>
<dbReference type="PANTHER" id="PTHR30404">
    <property type="entry name" value="N-ACETYLMURAMOYL-L-ALANINE AMIDASE"/>
    <property type="match status" value="1"/>
</dbReference>
<dbReference type="CDD" id="cd02696">
    <property type="entry name" value="MurNAc-LAA"/>
    <property type="match status" value="1"/>
</dbReference>
<comment type="caution">
    <text evidence="4">The sequence shown here is derived from an EMBL/GenBank/DDBJ whole genome shotgun (WGS) entry which is preliminary data.</text>
</comment>
<dbReference type="PANTHER" id="PTHR30404:SF0">
    <property type="entry name" value="N-ACETYLMURAMOYL-L-ALANINE AMIDASE AMIC"/>
    <property type="match status" value="1"/>
</dbReference>
<keyword evidence="1" id="KW-0378">Hydrolase</keyword>
<feature type="region of interest" description="Disordered" evidence="2">
    <location>
        <begin position="64"/>
        <end position="121"/>
    </location>
</feature>
<gene>
    <name evidence="4" type="ORF">H8S33_02570</name>
</gene>
<name>A0A923L3A7_9BACI</name>
<evidence type="ECO:0000259" key="3">
    <source>
        <dbReference type="SMART" id="SM00646"/>
    </source>
</evidence>
<feature type="compositionally biased region" description="Acidic residues" evidence="2">
    <location>
        <begin position="78"/>
        <end position="92"/>
    </location>
</feature>
<dbReference type="Proteomes" id="UP000637359">
    <property type="component" value="Unassembled WGS sequence"/>
</dbReference>
<dbReference type="Gene3D" id="3.40.630.40">
    <property type="entry name" value="Zn-dependent exopeptidases"/>
    <property type="match status" value="1"/>
</dbReference>
<dbReference type="InterPro" id="IPR050695">
    <property type="entry name" value="N-acetylmuramoyl_amidase_3"/>
</dbReference>
<protein>
    <submittedName>
        <fullName evidence="4">Peptidoglycan-binding protein</fullName>
    </submittedName>
</protein>